<evidence type="ECO:0000256" key="4">
    <source>
        <dbReference type="ARBA" id="ARBA00022583"/>
    </source>
</evidence>
<evidence type="ECO:0000256" key="2">
    <source>
        <dbReference type="ARBA" id="ARBA00008489"/>
    </source>
</evidence>
<evidence type="ECO:0000256" key="1">
    <source>
        <dbReference type="ARBA" id="ARBA00004170"/>
    </source>
</evidence>
<feature type="region of interest" description="Disordered" evidence="9">
    <location>
        <begin position="1075"/>
        <end position="1095"/>
    </location>
</feature>
<feature type="compositionally biased region" description="Polar residues" evidence="9">
    <location>
        <begin position="872"/>
        <end position="897"/>
    </location>
</feature>
<dbReference type="Gene3D" id="1.10.246.120">
    <property type="match status" value="1"/>
</dbReference>
<feature type="compositionally biased region" description="Polar residues" evidence="9">
    <location>
        <begin position="639"/>
        <end position="659"/>
    </location>
</feature>
<dbReference type="InterPro" id="IPR003123">
    <property type="entry name" value="VPS9"/>
</dbReference>
<keyword evidence="6" id="KW-0472">Membrane</keyword>
<dbReference type="EnsemblMetazoa" id="XM_029491774.1">
    <property type="protein sequence ID" value="XP_029347634.1"/>
    <property type="gene ID" value="LOC100161408"/>
</dbReference>
<feature type="compositionally biased region" description="Polar residues" evidence="9">
    <location>
        <begin position="1075"/>
        <end position="1090"/>
    </location>
</feature>
<evidence type="ECO:0000256" key="8">
    <source>
        <dbReference type="ARBA" id="ARBA00068997"/>
    </source>
</evidence>
<dbReference type="InterPro" id="IPR001936">
    <property type="entry name" value="RasGAP_dom"/>
</dbReference>
<feature type="domain" description="VPS9" evidence="11">
    <location>
        <begin position="1331"/>
        <end position="1470"/>
    </location>
</feature>
<evidence type="ECO:0000256" key="6">
    <source>
        <dbReference type="ARBA" id="ARBA00023136"/>
    </source>
</evidence>
<dbReference type="GO" id="GO:0006897">
    <property type="term" value="P:endocytosis"/>
    <property type="evidence" value="ECO:0007669"/>
    <property type="project" value="UniProtKB-KW"/>
</dbReference>
<comment type="subcellular location">
    <subcellularLocation>
        <location evidence="1">Membrane</location>
        <topology evidence="1">Peripheral membrane protein</topology>
    </subcellularLocation>
</comment>
<dbReference type="GO" id="GO:0016020">
    <property type="term" value="C:membrane"/>
    <property type="evidence" value="ECO:0007669"/>
    <property type="project" value="UniProtKB-SubCell"/>
</dbReference>
<dbReference type="Pfam" id="PF18151">
    <property type="entry name" value="DUF5601"/>
    <property type="match status" value="1"/>
</dbReference>
<dbReference type="GO" id="GO:0030139">
    <property type="term" value="C:endocytic vesicle"/>
    <property type="evidence" value="ECO:0007669"/>
    <property type="project" value="TreeGrafter"/>
</dbReference>
<keyword evidence="13" id="KW-1185">Reference proteome</keyword>
<dbReference type="InterPro" id="IPR045046">
    <property type="entry name" value="Vps9-like"/>
</dbReference>
<sequence length="1470" mass="165999">MNNIGTNYLLKVIEEKTKAIMEDQTLLQDLMELATHMRQERLFTQYELNNLQTLNEQVISVSNRLAQEAWITTQQRINLNKLVLSNPDCTPADCCETAQHLDDAHFVEVHESIGYDNAQGFGVLVQKLRKNPKLLANCLAAGDRLFTNKMPEVINCTLSGVFGSCLMAEDNVLILKLLRHLAVLQLIPADNPRRVLSHGSCAFSRLYSAFHGSLFSAKLFLTAAFHDPIMQLLKDEEKYLDIDPDKAQLRFSHLRTCNREESSEYNLKLQNYRKSIVEQLVAIASKFINSLNESLYCFPSSVCWLVRQIHTLLTAGSTLTEKQIYGICVNLVFTYFICPAIVNPEPHGITDADITQIARYNLIQVANIIQMLAMYKYEPIDNKFQDLYQHFNKDCISSLMEALLKTSSRNSLNDENLTVNSNVKLENLIRSVALFTEEELQTFVNFLNVVSNDGTLSESDKKELADLLMNMPIMWPDNNSNDKFQLPTEQKKLGILSKTAASSLGKVLPNTNILNFSNSEGFNDDDDKFKKDFDQKVLIVPFENTFNSGIGLLPEHKVLEIEKLNLEEDGEQNNKLYEIIKKKEKPLHSVSHEGSIVDTGNTSDYLEVVSEAASNHSVPSSVELDQDQNDNLSDMISANVSGRGTPNISGRDTPSSQVTENEDIANGPPTPSARINPSAKQCKFDLDDKFGKFEIKSKMQGMGRDETTSSMVSDTWSMDVLASDNEILDQSDRSQISVQLPPPPQSQAIPNNQQILDINETASEAWSTDVFASDTDRLAEVDTDDTASVARSDDMLRYELENRGDIDGTDDSSNYHYSPNVFRPIVEMQQESILRSETASSFNNRVQRRKVSDSSAESNTNKFIGSPDDVPSTRTETGLNVSRSAFSMVSTSSEQTPTGPPKLSHRPQPSSSQEASVDDGDTNLGLHMSSCSLASTSSSSGSSLGAKPKPMLMNGSVVTMKTSTNTVPINTKMGNNRNLITKSISFDKTAERGDREGFEDDNKNKKGFFKNFKISFKNRRGKWYRNDELGYDPLQGCSNSSGNELMLNNNLSENLLLDESSEDILAKYRKKPSNIMSTNEKNSSQKSGTAKNDEDSIELNQNIDFEKYSFDDAKKKLRLVLSTVDIQYVPWCNETESKPMLNTWRDKDNEVVGLLQYQLAEATNLNDHFISARLHETIRCMKMFDTHSCQKLIGALKEDYKSRAPYITYLVKCRKTLLTSIAQLNRLLEQIKCDREVCHQFLITKCVQIFLEQNNQMILEFIDEFEQSKLADEKNQHLNRFLSTLEIEMKRNNIWKSASYEQIDDAKLTIERAIISRVYTLAMYPNGDADFYRDQVLREHMSNLSKNLVPTHNDLRIPKEFHFECPWPSAQAEISAISAYKTPKDKLQCVFRCTTTLLNLMSMAGEHGNMHPAADDIVPVLVYVLIKANPPSLLSTVQYINSFYGDRLEGEEHYWWIQFCAAIEFIKTMN</sequence>
<dbReference type="InterPro" id="IPR041545">
    <property type="entry name" value="DUF5601"/>
</dbReference>
<accession>A0A8R2NTI2</accession>
<dbReference type="GO" id="GO:0005085">
    <property type="term" value="F:guanyl-nucleotide exchange factor activity"/>
    <property type="evidence" value="ECO:0007669"/>
    <property type="project" value="UniProtKB-KW"/>
</dbReference>
<reference evidence="12" key="2">
    <citation type="submission" date="2022-06" db="UniProtKB">
        <authorList>
            <consortium name="EnsemblMetazoa"/>
        </authorList>
    </citation>
    <scope>IDENTIFICATION</scope>
</reference>
<dbReference type="Gene3D" id="1.10.506.10">
    <property type="entry name" value="GTPase Activation - p120gap, domain 1"/>
    <property type="match status" value="1"/>
</dbReference>
<dbReference type="Pfam" id="PF02204">
    <property type="entry name" value="VPS9"/>
    <property type="match status" value="1"/>
</dbReference>
<feature type="compositionally biased region" description="Low complexity" evidence="9">
    <location>
        <begin position="929"/>
        <end position="946"/>
    </location>
</feature>
<dbReference type="PROSITE" id="PS51205">
    <property type="entry name" value="VPS9"/>
    <property type="match status" value="1"/>
</dbReference>
<evidence type="ECO:0000313" key="13">
    <source>
        <dbReference type="Proteomes" id="UP000007819"/>
    </source>
</evidence>
<feature type="region of interest" description="Disordered" evidence="9">
    <location>
        <begin position="639"/>
        <end position="677"/>
    </location>
</feature>
<dbReference type="PANTHER" id="PTHR23101">
    <property type="entry name" value="RAB GDP/GTP EXCHANGE FACTOR"/>
    <property type="match status" value="1"/>
</dbReference>
<protein>
    <recommendedName>
        <fullName evidence="8">Receptor-mediated endocytosis protein 6 homolog</fullName>
    </recommendedName>
</protein>
<dbReference type="Proteomes" id="UP000007819">
    <property type="component" value="Chromosome A3"/>
</dbReference>
<dbReference type="GO" id="GO:0031267">
    <property type="term" value="F:small GTPase binding"/>
    <property type="evidence" value="ECO:0007669"/>
    <property type="project" value="TreeGrafter"/>
</dbReference>
<dbReference type="SUPFAM" id="SSF109993">
    <property type="entry name" value="VPS9 domain"/>
    <property type="match status" value="1"/>
</dbReference>
<evidence type="ECO:0000256" key="9">
    <source>
        <dbReference type="SAM" id="MobiDB-lite"/>
    </source>
</evidence>
<comment type="function">
    <text evidence="7">Acts both as a GTPase-activating protein (GAP) and a guanine nucleotide exchange factor (GEF), and participates in endocytosis.</text>
</comment>
<dbReference type="EnsemblMetazoa" id="XM_029491775.1">
    <property type="protein sequence ID" value="XP_029347635.1"/>
    <property type="gene ID" value="LOC100161408"/>
</dbReference>
<comment type="similarity">
    <text evidence="2">Belongs to the GAPVD1 family.</text>
</comment>
<dbReference type="PANTHER" id="PTHR23101:SF25">
    <property type="entry name" value="GTPASE-ACTIVATING PROTEIN AND VPS9 DOMAIN-CONTAINING PROTEIN 1"/>
    <property type="match status" value="1"/>
</dbReference>
<feature type="region of interest" description="Disordered" evidence="9">
    <location>
        <begin position="838"/>
        <end position="950"/>
    </location>
</feature>
<evidence type="ECO:0000259" key="10">
    <source>
        <dbReference type="PROSITE" id="PS50018"/>
    </source>
</evidence>
<reference evidence="13" key="1">
    <citation type="submission" date="2010-06" db="EMBL/GenBank/DDBJ databases">
        <authorList>
            <person name="Jiang H."/>
            <person name="Abraham K."/>
            <person name="Ali S."/>
            <person name="Alsbrooks S.L."/>
            <person name="Anim B.N."/>
            <person name="Anosike U.S."/>
            <person name="Attaway T."/>
            <person name="Bandaranaike D.P."/>
            <person name="Battles P.K."/>
            <person name="Bell S.N."/>
            <person name="Bell A.V."/>
            <person name="Beltran B."/>
            <person name="Bickham C."/>
            <person name="Bustamante Y."/>
            <person name="Caleb T."/>
            <person name="Canada A."/>
            <person name="Cardenas V."/>
            <person name="Carter K."/>
            <person name="Chacko J."/>
            <person name="Chandrabose M.N."/>
            <person name="Chavez D."/>
            <person name="Chavez A."/>
            <person name="Chen L."/>
            <person name="Chu H.-S."/>
            <person name="Claassen K.J."/>
            <person name="Cockrell R."/>
            <person name="Collins M."/>
            <person name="Cooper J.A."/>
            <person name="Cree A."/>
            <person name="Curry S.M."/>
            <person name="Da Y."/>
            <person name="Dao M.D."/>
            <person name="Das B."/>
            <person name="Davila M.-L."/>
            <person name="Davy-Carroll L."/>
            <person name="Denson S."/>
            <person name="Dinh H."/>
            <person name="Ebong V.E."/>
            <person name="Edwards J.R."/>
            <person name="Egan A."/>
            <person name="El-Daye J."/>
            <person name="Escobedo L."/>
            <person name="Fernandez S."/>
            <person name="Fernando P.R."/>
            <person name="Flagg N."/>
            <person name="Forbes L.D."/>
            <person name="Fowler R.G."/>
            <person name="Fu Q."/>
            <person name="Gabisi R.A."/>
            <person name="Ganer J."/>
            <person name="Garbino Pronczuk A."/>
            <person name="Garcia R.M."/>
            <person name="Garner T."/>
            <person name="Garrett T.E."/>
            <person name="Gonzalez D.A."/>
            <person name="Hamid H."/>
            <person name="Hawkins E.S."/>
            <person name="Hirani K."/>
            <person name="Hogues M.E."/>
            <person name="Hollins B."/>
            <person name="Hsiao C.-H."/>
            <person name="Jabil R."/>
            <person name="James M.L."/>
            <person name="Jhangiani S.N."/>
            <person name="Johnson B."/>
            <person name="Johnson Q."/>
            <person name="Joshi V."/>
            <person name="Kalu J.B."/>
            <person name="Kam C."/>
            <person name="Kashfia A."/>
            <person name="Keebler J."/>
            <person name="Kisamo H."/>
            <person name="Kovar C.L."/>
            <person name="Lago L.A."/>
            <person name="Lai C.-Y."/>
            <person name="Laidlaw J."/>
            <person name="Lara F."/>
            <person name="Le T.-K."/>
            <person name="Lee S.L."/>
            <person name="Legall F.H."/>
            <person name="Lemon S.J."/>
            <person name="Lewis L.R."/>
            <person name="Li B."/>
            <person name="Liu Y."/>
            <person name="Liu Y.-S."/>
            <person name="Lopez J."/>
            <person name="Lozado R.J."/>
            <person name="Lu J."/>
            <person name="Madu R.C."/>
            <person name="Maheshwari M."/>
            <person name="Maheshwari R."/>
            <person name="Malloy K."/>
            <person name="Martinez E."/>
            <person name="Mathew T."/>
            <person name="Mercado I.C."/>
            <person name="Mercado C."/>
            <person name="Meyer B."/>
            <person name="Montgomery K."/>
            <person name="Morgan M.B."/>
            <person name="Munidasa M."/>
            <person name="Nazareth L.V."/>
            <person name="Nelson J."/>
            <person name="Ng B.M."/>
            <person name="Nguyen N.B."/>
            <person name="Nguyen P.Q."/>
            <person name="Nguyen T."/>
            <person name="Obregon M."/>
            <person name="Okwuonu G.O."/>
            <person name="Onwere C.G."/>
            <person name="Orozco G."/>
            <person name="Parra A."/>
            <person name="Patel S."/>
            <person name="Patil S."/>
            <person name="Perez A."/>
            <person name="Perez Y."/>
            <person name="Pham C."/>
            <person name="Primus E.L."/>
            <person name="Pu L.-L."/>
            <person name="Puazo M."/>
            <person name="Qin X."/>
            <person name="Quiroz J.B."/>
            <person name="Reese J."/>
            <person name="Richards S."/>
            <person name="Rives C.M."/>
            <person name="Robberts R."/>
            <person name="Ruiz S.J."/>
            <person name="Ruiz M.J."/>
            <person name="Santibanez J."/>
            <person name="Schneider B.W."/>
            <person name="Sisson I."/>
            <person name="Smith M."/>
            <person name="Sodergren E."/>
            <person name="Song X.-Z."/>
            <person name="Song B.B."/>
            <person name="Summersgill H."/>
            <person name="Thelus R."/>
            <person name="Thornton R.D."/>
            <person name="Trejos Z.Y."/>
            <person name="Usmani K."/>
            <person name="Vattathil S."/>
            <person name="Villasana D."/>
            <person name="Walker D.L."/>
            <person name="Wang S."/>
            <person name="Wang K."/>
            <person name="White C.S."/>
            <person name="Williams A.C."/>
            <person name="Williamson J."/>
            <person name="Wilson K."/>
            <person name="Woghiren I.O."/>
            <person name="Woodworth J.R."/>
            <person name="Worley K.C."/>
            <person name="Wright R.A."/>
            <person name="Wu W."/>
            <person name="Young L."/>
            <person name="Zhang L."/>
            <person name="Zhang J."/>
            <person name="Zhu Y."/>
            <person name="Muzny D.M."/>
            <person name="Weinstock G."/>
            <person name="Gibbs R.A."/>
        </authorList>
    </citation>
    <scope>NUCLEOTIDE SEQUENCE [LARGE SCALE GENOMIC DNA]</scope>
    <source>
        <strain evidence="13">LSR1</strain>
    </source>
</reference>
<feature type="domain" description="Ras-GAP" evidence="10">
    <location>
        <begin position="173"/>
        <end position="374"/>
    </location>
</feature>
<keyword evidence="3" id="KW-0343">GTPase activation</keyword>
<dbReference type="GO" id="GO:0005829">
    <property type="term" value="C:cytosol"/>
    <property type="evidence" value="ECO:0007669"/>
    <property type="project" value="TreeGrafter"/>
</dbReference>
<dbReference type="CDD" id="cd05129">
    <property type="entry name" value="RasGAP_RAP6"/>
    <property type="match status" value="1"/>
</dbReference>
<evidence type="ECO:0000256" key="5">
    <source>
        <dbReference type="ARBA" id="ARBA00022658"/>
    </source>
</evidence>
<dbReference type="Pfam" id="PF00616">
    <property type="entry name" value="RasGAP"/>
    <property type="match status" value="1"/>
</dbReference>
<dbReference type="GO" id="GO:0051049">
    <property type="term" value="P:regulation of transport"/>
    <property type="evidence" value="ECO:0007669"/>
    <property type="project" value="UniProtKB-ARBA"/>
</dbReference>
<evidence type="ECO:0000256" key="7">
    <source>
        <dbReference type="ARBA" id="ARBA00053914"/>
    </source>
</evidence>
<dbReference type="InterPro" id="IPR008936">
    <property type="entry name" value="Rho_GTPase_activation_prot"/>
</dbReference>
<dbReference type="GO" id="GO:0005096">
    <property type="term" value="F:GTPase activator activity"/>
    <property type="evidence" value="ECO:0007669"/>
    <property type="project" value="UniProtKB-KW"/>
</dbReference>
<evidence type="ECO:0000259" key="11">
    <source>
        <dbReference type="PROSITE" id="PS51205"/>
    </source>
</evidence>
<organism evidence="12 13">
    <name type="scientific">Acyrthosiphon pisum</name>
    <name type="common">Pea aphid</name>
    <dbReference type="NCBI Taxonomy" id="7029"/>
    <lineage>
        <taxon>Eukaryota</taxon>
        <taxon>Metazoa</taxon>
        <taxon>Ecdysozoa</taxon>
        <taxon>Arthropoda</taxon>
        <taxon>Hexapoda</taxon>
        <taxon>Insecta</taxon>
        <taxon>Pterygota</taxon>
        <taxon>Neoptera</taxon>
        <taxon>Paraneoptera</taxon>
        <taxon>Hemiptera</taxon>
        <taxon>Sternorrhyncha</taxon>
        <taxon>Aphidomorpha</taxon>
        <taxon>Aphidoidea</taxon>
        <taxon>Aphididae</taxon>
        <taxon>Macrosiphini</taxon>
        <taxon>Acyrthosiphon</taxon>
    </lineage>
</organism>
<keyword evidence="5" id="KW-0344">Guanine-nucleotide releasing factor</keyword>
<name>A0A8R2NTI2_ACYPI</name>
<keyword evidence="4" id="KW-0254">Endocytosis</keyword>
<dbReference type="SMART" id="SM00167">
    <property type="entry name" value="VPS9"/>
    <property type="match status" value="1"/>
</dbReference>
<dbReference type="InterPro" id="IPR037191">
    <property type="entry name" value="VPS9_dom_sf"/>
</dbReference>
<dbReference type="OrthoDB" id="10264848at2759"/>
<evidence type="ECO:0000313" key="12">
    <source>
        <dbReference type="EnsemblMetazoa" id="XP_029347635.1"/>
    </source>
</evidence>
<dbReference type="PROSITE" id="PS50018">
    <property type="entry name" value="RAS_GTPASE_ACTIV_2"/>
    <property type="match status" value="1"/>
</dbReference>
<evidence type="ECO:0000256" key="3">
    <source>
        <dbReference type="ARBA" id="ARBA00022468"/>
    </source>
</evidence>
<dbReference type="FunFam" id="1.20.1050.80:FF:000001">
    <property type="entry name" value="GTPase-activating protein and VPS9 domain-containing protein 1 isoform X1"/>
    <property type="match status" value="1"/>
</dbReference>
<feature type="compositionally biased region" description="Polar residues" evidence="9">
    <location>
        <begin position="853"/>
        <end position="863"/>
    </location>
</feature>
<proteinExistence type="inferred from homology"/>
<dbReference type="Gene3D" id="1.20.1050.80">
    <property type="entry name" value="VPS9 domain"/>
    <property type="match status" value="1"/>
</dbReference>
<dbReference type="SUPFAM" id="SSF48350">
    <property type="entry name" value="GTPase activation domain, GAP"/>
    <property type="match status" value="1"/>
</dbReference>